<evidence type="ECO:0000313" key="3">
    <source>
        <dbReference type="Proteomes" id="UP000034048"/>
    </source>
</evidence>
<dbReference type="AlphaFoldDB" id="A0A0G0NAG8"/>
<comment type="caution">
    <text evidence="2">The sequence shown here is derived from an EMBL/GenBank/DDBJ whole genome shotgun (WGS) entry which is preliminary data.</text>
</comment>
<gene>
    <name evidence="2" type="ORF">UT42_C0052G0005</name>
</gene>
<keyword evidence="2" id="KW-0547">Nucleotide-binding</keyword>
<dbReference type="EMBL" id="LBWS01000052">
    <property type="protein sequence ID" value="KKR13129.1"/>
    <property type="molecule type" value="Genomic_DNA"/>
</dbReference>
<dbReference type="InterPro" id="IPR036397">
    <property type="entry name" value="RNaseH_sf"/>
</dbReference>
<keyword evidence="2" id="KW-0347">Helicase</keyword>
<dbReference type="InterPro" id="IPR038720">
    <property type="entry name" value="YprB_RNase_H-like_dom"/>
</dbReference>
<organism evidence="2 3">
    <name type="scientific">Candidatus Falkowbacteria bacterium GW2011_GWA2_39_24</name>
    <dbReference type="NCBI Taxonomy" id="1618634"/>
    <lineage>
        <taxon>Bacteria</taxon>
        <taxon>Candidatus Falkowiibacteriota</taxon>
    </lineage>
</organism>
<dbReference type="Gene3D" id="3.30.420.10">
    <property type="entry name" value="Ribonuclease H-like superfamily/Ribonuclease H"/>
    <property type="match status" value="1"/>
</dbReference>
<dbReference type="Pfam" id="PF13482">
    <property type="entry name" value="RNase_H_2"/>
    <property type="match status" value="1"/>
</dbReference>
<dbReference type="Proteomes" id="UP000034048">
    <property type="component" value="Unassembled WGS sequence"/>
</dbReference>
<feature type="domain" description="YprB ribonuclease H-like" evidence="1">
    <location>
        <begin position="6"/>
        <end position="113"/>
    </location>
</feature>
<accession>A0A0G0NAG8</accession>
<sequence>MKKIVLDIETQNTFNEVGSRDPLALSISLLVVYDYTTDQYYSFLENEFSQLWKIIENADMIIGYNSDYFDIPLLNKYYPGDLTKIKSLDILAEIRKVINKRISLDSVAAGTLGILPWPINTCATKL</sequence>
<keyword evidence="2" id="KW-0378">Hydrolase</keyword>
<dbReference type="InterPro" id="IPR012337">
    <property type="entry name" value="RNaseH-like_sf"/>
</dbReference>
<evidence type="ECO:0000259" key="1">
    <source>
        <dbReference type="Pfam" id="PF13482"/>
    </source>
</evidence>
<dbReference type="GO" id="GO:0003676">
    <property type="term" value="F:nucleic acid binding"/>
    <property type="evidence" value="ECO:0007669"/>
    <property type="project" value="InterPro"/>
</dbReference>
<reference evidence="2 3" key="1">
    <citation type="journal article" date="2015" name="Nature">
        <title>rRNA introns, odd ribosomes, and small enigmatic genomes across a large radiation of phyla.</title>
        <authorList>
            <person name="Brown C.T."/>
            <person name="Hug L.A."/>
            <person name="Thomas B.C."/>
            <person name="Sharon I."/>
            <person name="Castelle C.J."/>
            <person name="Singh A."/>
            <person name="Wilkins M.J."/>
            <person name="Williams K.H."/>
            <person name="Banfield J.F."/>
        </authorList>
    </citation>
    <scope>NUCLEOTIDE SEQUENCE [LARGE SCALE GENOMIC DNA]</scope>
</reference>
<dbReference type="GO" id="GO:0004386">
    <property type="term" value="F:helicase activity"/>
    <property type="evidence" value="ECO:0007669"/>
    <property type="project" value="UniProtKB-KW"/>
</dbReference>
<proteinExistence type="predicted"/>
<evidence type="ECO:0000313" key="2">
    <source>
        <dbReference type="EMBL" id="KKR13129.1"/>
    </source>
</evidence>
<keyword evidence="2" id="KW-0067">ATP-binding</keyword>
<protein>
    <submittedName>
        <fullName evidence="2">DEAD/DEAH box helicase domain protein</fullName>
    </submittedName>
</protein>
<name>A0A0G0NAG8_9BACT</name>
<dbReference type="SUPFAM" id="SSF53098">
    <property type="entry name" value="Ribonuclease H-like"/>
    <property type="match status" value="1"/>
</dbReference>